<dbReference type="Gene3D" id="3.40.50.720">
    <property type="entry name" value="NAD(P)-binding Rossmann-like Domain"/>
    <property type="match status" value="1"/>
</dbReference>
<evidence type="ECO:0000256" key="2">
    <source>
        <dbReference type="ARBA" id="ARBA00023002"/>
    </source>
</evidence>
<keyword evidence="4" id="KW-1185">Reference proteome</keyword>
<keyword evidence="2" id="KW-0560">Oxidoreductase</keyword>
<dbReference type="PANTHER" id="PTHR42760">
    <property type="entry name" value="SHORT-CHAIN DEHYDROGENASES/REDUCTASES FAMILY MEMBER"/>
    <property type="match status" value="1"/>
</dbReference>
<comment type="similarity">
    <text evidence="1">Belongs to the short-chain dehydrogenases/reductases (SDR) family.</text>
</comment>
<evidence type="ECO:0000256" key="1">
    <source>
        <dbReference type="ARBA" id="ARBA00006484"/>
    </source>
</evidence>
<dbReference type="InterPro" id="IPR020904">
    <property type="entry name" value="Sc_DH/Rdtase_CS"/>
</dbReference>
<dbReference type="AlphaFoldDB" id="A0A1S2P476"/>
<dbReference type="Proteomes" id="UP000179935">
    <property type="component" value="Unassembled WGS sequence"/>
</dbReference>
<dbReference type="GO" id="GO:0016616">
    <property type="term" value="F:oxidoreductase activity, acting on the CH-OH group of donors, NAD or NADP as acceptor"/>
    <property type="evidence" value="ECO:0007669"/>
    <property type="project" value="TreeGrafter"/>
</dbReference>
<protein>
    <recommendedName>
        <fullName evidence="5">3-oxoacyl-ACP reductase</fullName>
    </recommendedName>
</protein>
<dbReference type="FunFam" id="3.40.50.720:FF:000084">
    <property type="entry name" value="Short-chain dehydrogenase reductase"/>
    <property type="match status" value="1"/>
</dbReference>
<gene>
    <name evidence="3" type="ORF">BIV24_22990</name>
</gene>
<dbReference type="STRING" id="1428652.BIV24_22990"/>
<proteinExistence type="inferred from homology"/>
<comment type="caution">
    <text evidence="3">The sequence shown here is derived from an EMBL/GenBank/DDBJ whole genome shotgun (WGS) entry which is preliminary data.</text>
</comment>
<dbReference type="Pfam" id="PF13561">
    <property type="entry name" value="adh_short_C2"/>
    <property type="match status" value="1"/>
</dbReference>
<sequence length="268" mass="27717">MLSAETWTGSSRPLRGEVAIVTGGARGIGQAYARRLARMGADVAVLDACLSLPEDGRRTVDEVEEQGVRTLEIEVDLSDEDRTDAAVRAVTEAFGPASVLVCNAGGGGGGEMWENSPLQIDIEAVRRANEANLVTTATVCRAAVPAMVERGAGKVVTVGSTSGIVPRPDGGYAHYAAAKAGVVMYTKALAREVAPYGVHANCLIPGAVETVRIARKIESVGREGVVAGIPLGRIATVEDCADVLEFLAGPLSNYVTGTVLRCDGGLAL</sequence>
<evidence type="ECO:0000313" key="3">
    <source>
        <dbReference type="EMBL" id="OIJ88457.1"/>
    </source>
</evidence>
<evidence type="ECO:0008006" key="5">
    <source>
        <dbReference type="Google" id="ProtNLM"/>
    </source>
</evidence>
<dbReference type="PANTHER" id="PTHR42760:SF78">
    <property type="entry name" value="3-OXOACYL-[ACYL-CARRIER-PROTEIN] REDUCTASE [NADH]"/>
    <property type="match status" value="1"/>
</dbReference>
<dbReference type="EMBL" id="MLYP01000058">
    <property type="protein sequence ID" value="OIJ88457.1"/>
    <property type="molecule type" value="Genomic_DNA"/>
</dbReference>
<organism evidence="3 4">
    <name type="scientific">Streptomyces colonosanans</name>
    <dbReference type="NCBI Taxonomy" id="1428652"/>
    <lineage>
        <taxon>Bacteria</taxon>
        <taxon>Bacillati</taxon>
        <taxon>Actinomycetota</taxon>
        <taxon>Actinomycetes</taxon>
        <taxon>Kitasatosporales</taxon>
        <taxon>Streptomycetaceae</taxon>
        <taxon>Streptomyces</taxon>
    </lineage>
</organism>
<dbReference type="PRINTS" id="PR00081">
    <property type="entry name" value="GDHRDH"/>
</dbReference>
<dbReference type="InterPro" id="IPR036291">
    <property type="entry name" value="NAD(P)-bd_dom_sf"/>
</dbReference>
<name>A0A1S2P476_9ACTN</name>
<dbReference type="SUPFAM" id="SSF51735">
    <property type="entry name" value="NAD(P)-binding Rossmann-fold domains"/>
    <property type="match status" value="1"/>
</dbReference>
<evidence type="ECO:0000313" key="4">
    <source>
        <dbReference type="Proteomes" id="UP000179935"/>
    </source>
</evidence>
<dbReference type="InterPro" id="IPR002347">
    <property type="entry name" value="SDR_fam"/>
</dbReference>
<accession>A0A1S2P476</accession>
<reference evidence="3 4" key="1">
    <citation type="submission" date="2016-10" db="EMBL/GenBank/DDBJ databases">
        <title>Genome sequence of Streptomyces sp. MUSC 93.</title>
        <authorList>
            <person name="Lee L.-H."/>
            <person name="Ser H.-L."/>
            <person name="Law J.W.-F."/>
        </authorList>
    </citation>
    <scope>NUCLEOTIDE SEQUENCE [LARGE SCALE GENOMIC DNA]</scope>
    <source>
        <strain evidence="3 4">MUSC 93</strain>
    </source>
</reference>
<dbReference type="PROSITE" id="PS00061">
    <property type="entry name" value="ADH_SHORT"/>
    <property type="match status" value="1"/>
</dbReference>
<dbReference type="PRINTS" id="PR00080">
    <property type="entry name" value="SDRFAMILY"/>
</dbReference>